<dbReference type="InterPro" id="IPR017583">
    <property type="entry name" value="Tagatose/fructose_Pkinase"/>
</dbReference>
<feature type="domain" description="Carbohydrate kinase PfkB" evidence="7">
    <location>
        <begin position="15"/>
        <end position="288"/>
    </location>
</feature>
<protein>
    <recommendedName>
        <fullName evidence="7">Carbohydrate kinase PfkB domain-containing protein</fullName>
    </recommendedName>
</protein>
<sequence length="298" mass="32962">MLKTVTFTANLLAETTYEFSRWNEGKTQRAKAESFQVGGKGINVSKMLNKLGADNQALCFPGGDFGPACERWLAEQGIETLAFHEGCVTRSGSVVRSGGQDETTFLGVDSVVSEDAIREAVAELDAIEGPFVFAVCGSVQGWEDPIWDCLRNWVEKRGEEVTFVVDNYGPSLPWFARQKPDLVKFNRDELELLFEGEERKQETPELLRKARLRFSCDRWVVTNGAEAIWVLDGEGEAVSFEPRKVKCVSPVGCGDIVFATLIDCLYNKSNYALLEAAKLASEYASRSAAMPGIAEFDL</sequence>
<dbReference type="Gene3D" id="3.40.1190.20">
    <property type="match status" value="1"/>
</dbReference>
<dbReference type="RefSeq" id="WP_191615739.1">
    <property type="nucleotide sequence ID" value="NZ_JACYFG010000006.1"/>
</dbReference>
<gene>
    <name evidence="8" type="ORF">IEN85_03830</name>
</gene>
<organism evidence="8 9">
    <name type="scientific">Pelagicoccus enzymogenes</name>
    <dbReference type="NCBI Taxonomy" id="2773457"/>
    <lineage>
        <taxon>Bacteria</taxon>
        <taxon>Pseudomonadati</taxon>
        <taxon>Verrucomicrobiota</taxon>
        <taxon>Opitutia</taxon>
        <taxon>Puniceicoccales</taxon>
        <taxon>Pelagicoccaceae</taxon>
        <taxon>Pelagicoccus</taxon>
    </lineage>
</organism>
<evidence type="ECO:0000256" key="1">
    <source>
        <dbReference type="ARBA" id="ARBA00010688"/>
    </source>
</evidence>
<dbReference type="EMBL" id="JACYFG010000006">
    <property type="protein sequence ID" value="MBD5778606.1"/>
    <property type="molecule type" value="Genomic_DNA"/>
</dbReference>
<comment type="caution">
    <text evidence="8">The sequence shown here is derived from an EMBL/GenBank/DDBJ whole genome shotgun (WGS) entry which is preliminary data.</text>
</comment>
<keyword evidence="4" id="KW-0418">Kinase</keyword>
<dbReference type="Pfam" id="PF00294">
    <property type="entry name" value="PfkB"/>
    <property type="match status" value="1"/>
</dbReference>
<proteinExistence type="inferred from homology"/>
<evidence type="ECO:0000313" key="9">
    <source>
        <dbReference type="Proteomes" id="UP000622317"/>
    </source>
</evidence>
<reference evidence="8" key="1">
    <citation type="submission" date="2020-09" db="EMBL/GenBank/DDBJ databases">
        <title>Pelagicoccus enzymogenes sp. nov. with an EPS production, isolated from marine sediment.</title>
        <authorList>
            <person name="Feng X."/>
        </authorList>
    </citation>
    <scope>NUCLEOTIDE SEQUENCE</scope>
    <source>
        <strain evidence="8">NFK12</strain>
    </source>
</reference>
<dbReference type="GO" id="GO:0016773">
    <property type="term" value="F:phosphotransferase activity, alcohol group as acceptor"/>
    <property type="evidence" value="ECO:0007669"/>
    <property type="project" value="InterPro"/>
</dbReference>
<dbReference type="AlphaFoldDB" id="A0A927IFZ4"/>
<dbReference type="PROSITE" id="PS00583">
    <property type="entry name" value="PFKB_KINASES_1"/>
    <property type="match status" value="1"/>
</dbReference>
<dbReference type="SUPFAM" id="SSF53613">
    <property type="entry name" value="Ribokinase-like"/>
    <property type="match status" value="1"/>
</dbReference>
<evidence type="ECO:0000256" key="2">
    <source>
        <dbReference type="ARBA" id="ARBA00022679"/>
    </source>
</evidence>
<evidence type="ECO:0000256" key="3">
    <source>
        <dbReference type="ARBA" id="ARBA00022741"/>
    </source>
</evidence>
<name>A0A927IFZ4_9BACT</name>
<keyword evidence="5" id="KW-0067">ATP-binding</keyword>
<evidence type="ECO:0000259" key="7">
    <source>
        <dbReference type="Pfam" id="PF00294"/>
    </source>
</evidence>
<evidence type="ECO:0000256" key="6">
    <source>
        <dbReference type="PIRNR" id="PIRNR000535"/>
    </source>
</evidence>
<keyword evidence="3" id="KW-0547">Nucleotide-binding</keyword>
<evidence type="ECO:0000256" key="5">
    <source>
        <dbReference type="ARBA" id="ARBA00022840"/>
    </source>
</evidence>
<dbReference type="PIRSF" id="PIRSF000535">
    <property type="entry name" value="1PFK/6PFK/LacC"/>
    <property type="match status" value="1"/>
</dbReference>
<keyword evidence="2 6" id="KW-0808">Transferase</keyword>
<dbReference type="PANTHER" id="PTHR46566">
    <property type="entry name" value="1-PHOSPHOFRUCTOKINASE-RELATED"/>
    <property type="match status" value="1"/>
</dbReference>
<dbReference type="GO" id="GO:0005975">
    <property type="term" value="P:carbohydrate metabolic process"/>
    <property type="evidence" value="ECO:0007669"/>
    <property type="project" value="InterPro"/>
</dbReference>
<accession>A0A927IFZ4</accession>
<dbReference type="InterPro" id="IPR002173">
    <property type="entry name" value="Carboh/pur_kinase_PfkB_CS"/>
</dbReference>
<dbReference type="GO" id="GO:0005524">
    <property type="term" value="F:ATP binding"/>
    <property type="evidence" value="ECO:0007669"/>
    <property type="project" value="UniProtKB-KW"/>
</dbReference>
<evidence type="ECO:0000313" key="8">
    <source>
        <dbReference type="EMBL" id="MBD5778606.1"/>
    </source>
</evidence>
<dbReference type="InterPro" id="IPR029056">
    <property type="entry name" value="Ribokinase-like"/>
</dbReference>
<dbReference type="Proteomes" id="UP000622317">
    <property type="component" value="Unassembled WGS sequence"/>
</dbReference>
<dbReference type="InterPro" id="IPR011611">
    <property type="entry name" value="PfkB_dom"/>
</dbReference>
<evidence type="ECO:0000256" key="4">
    <source>
        <dbReference type="ARBA" id="ARBA00022777"/>
    </source>
</evidence>
<dbReference type="PANTHER" id="PTHR46566:SF2">
    <property type="entry name" value="ATP-DEPENDENT 6-PHOSPHOFRUCTOKINASE ISOZYME 2"/>
    <property type="match status" value="1"/>
</dbReference>
<comment type="similarity">
    <text evidence="1">Belongs to the carbohydrate kinase PfkB family.</text>
</comment>
<keyword evidence="9" id="KW-1185">Reference proteome</keyword>
<dbReference type="GO" id="GO:0016301">
    <property type="term" value="F:kinase activity"/>
    <property type="evidence" value="ECO:0007669"/>
    <property type="project" value="UniProtKB-KW"/>
</dbReference>